<dbReference type="InterPro" id="IPR025461">
    <property type="entry name" value="ABA4-like"/>
</dbReference>
<feature type="transmembrane region" description="Helical" evidence="1">
    <location>
        <begin position="6"/>
        <end position="26"/>
    </location>
</feature>
<comment type="caution">
    <text evidence="2">The sequence shown here is derived from an EMBL/GenBank/DDBJ whole genome shotgun (WGS) entry which is preliminary data.</text>
</comment>
<dbReference type="EMBL" id="JAVRFH010000072">
    <property type="protein sequence ID" value="MDT0615740.1"/>
    <property type="molecule type" value="Genomic_DNA"/>
</dbReference>
<keyword evidence="3" id="KW-1185">Reference proteome</keyword>
<feature type="transmembrane region" description="Helical" evidence="1">
    <location>
        <begin position="74"/>
        <end position="93"/>
    </location>
</feature>
<dbReference type="Pfam" id="PF14108">
    <property type="entry name" value="ABA4-like"/>
    <property type="match status" value="1"/>
</dbReference>
<evidence type="ECO:0000313" key="2">
    <source>
        <dbReference type="EMBL" id="MDT0615740.1"/>
    </source>
</evidence>
<protein>
    <submittedName>
        <fullName evidence="2">ABA4-like family protein</fullName>
    </submittedName>
</protein>
<dbReference type="Proteomes" id="UP001180724">
    <property type="component" value="Unassembled WGS sequence"/>
</dbReference>
<sequence>MTGFLFEFSFWLAAPVWLLMIFAPGWRYTERVAASPLTVVPVLLVHLSLAAPVFPELWAAVSRPDIDTFRDLAVLANGAGAVWAQVIAWDLLIGQWMYREARRLRISARVTGPLLVMTVLLSPLAVLVFLGLRAVRLRRSARSGAEWRAAARIPGRA</sequence>
<organism evidence="2 3">
    <name type="scientific">Streptomyces lancefieldiae</name>
    <dbReference type="NCBI Taxonomy" id="3075520"/>
    <lineage>
        <taxon>Bacteria</taxon>
        <taxon>Bacillati</taxon>
        <taxon>Actinomycetota</taxon>
        <taxon>Actinomycetes</taxon>
        <taxon>Kitasatosporales</taxon>
        <taxon>Streptomycetaceae</taxon>
        <taxon>Streptomyces</taxon>
    </lineage>
</organism>
<name>A0ABU3B0Z2_9ACTN</name>
<evidence type="ECO:0000256" key="1">
    <source>
        <dbReference type="SAM" id="Phobius"/>
    </source>
</evidence>
<feature type="transmembrane region" description="Helical" evidence="1">
    <location>
        <begin position="33"/>
        <end position="54"/>
    </location>
</feature>
<evidence type="ECO:0000313" key="3">
    <source>
        <dbReference type="Proteomes" id="UP001180724"/>
    </source>
</evidence>
<accession>A0ABU3B0Z2</accession>
<keyword evidence="1" id="KW-0472">Membrane</keyword>
<reference evidence="2" key="1">
    <citation type="submission" date="2024-05" db="EMBL/GenBank/DDBJ databases">
        <title>30 novel species of actinomycetes from the DSMZ collection.</title>
        <authorList>
            <person name="Nouioui I."/>
        </authorList>
    </citation>
    <scope>NUCLEOTIDE SEQUENCE</scope>
    <source>
        <strain evidence="2">DSM 40712</strain>
    </source>
</reference>
<keyword evidence="1" id="KW-0812">Transmembrane</keyword>
<keyword evidence="1" id="KW-1133">Transmembrane helix</keyword>
<gene>
    <name evidence="2" type="ORF">RM812_37005</name>
</gene>
<feature type="transmembrane region" description="Helical" evidence="1">
    <location>
        <begin position="114"/>
        <end position="135"/>
    </location>
</feature>
<proteinExistence type="predicted"/>
<dbReference type="RefSeq" id="WP_311584064.1">
    <property type="nucleotide sequence ID" value="NZ_JAVRFH010000072.1"/>
</dbReference>